<dbReference type="STRING" id="1432307.W9CVR5"/>
<dbReference type="Proteomes" id="UP000019487">
    <property type="component" value="Unassembled WGS sequence"/>
</dbReference>
<dbReference type="OrthoDB" id="10254945at2759"/>
<organism evidence="2 3">
    <name type="scientific">Sclerotinia borealis (strain F-4128)</name>
    <dbReference type="NCBI Taxonomy" id="1432307"/>
    <lineage>
        <taxon>Eukaryota</taxon>
        <taxon>Fungi</taxon>
        <taxon>Dikarya</taxon>
        <taxon>Ascomycota</taxon>
        <taxon>Pezizomycotina</taxon>
        <taxon>Leotiomycetes</taxon>
        <taxon>Helotiales</taxon>
        <taxon>Sclerotiniaceae</taxon>
        <taxon>Sclerotinia</taxon>
    </lineage>
</organism>
<proteinExistence type="predicted"/>
<dbReference type="AlphaFoldDB" id="W9CVR5"/>
<comment type="caution">
    <text evidence="2">The sequence shown here is derived from an EMBL/GenBank/DDBJ whole genome shotgun (WGS) entry which is preliminary data.</text>
</comment>
<reference evidence="2 3" key="1">
    <citation type="journal article" date="2014" name="Genome Announc.">
        <title>Draft genome sequence of Sclerotinia borealis, a psychrophilic plant pathogenic fungus.</title>
        <authorList>
            <person name="Mardanov A.V."/>
            <person name="Beletsky A.V."/>
            <person name="Kadnikov V.V."/>
            <person name="Ignatov A.N."/>
            <person name="Ravin N.V."/>
        </authorList>
    </citation>
    <scope>NUCLEOTIDE SEQUENCE [LARGE SCALE GENOMIC DNA]</scope>
    <source>
        <strain evidence="3">F-4157</strain>
    </source>
</reference>
<feature type="region of interest" description="Disordered" evidence="1">
    <location>
        <begin position="756"/>
        <end position="777"/>
    </location>
</feature>
<dbReference type="EMBL" id="AYSA01000036">
    <property type="protein sequence ID" value="ESZ98640.1"/>
    <property type="molecule type" value="Genomic_DNA"/>
</dbReference>
<evidence type="ECO:0000313" key="2">
    <source>
        <dbReference type="EMBL" id="ESZ98640.1"/>
    </source>
</evidence>
<keyword evidence="3" id="KW-1185">Reference proteome</keyword>
<protein>
    <submittedName>
        <fullName evidence="2">Uncharacterized protein</fullName>
    </submittedName>
</protein>
<accession>W9CVR5</accession>
<name>W9CVR5_SCLBF</name>
<sequence>MSTSIHGTATSTIFNVSKYKYGPASVFAPAASSTSTASGWSPTGHLPPGAKLATIEEEKRIEDFQRDMLYDFTVRELVDFDVVSSRILEEGNLTNPIHPIFSRNVWEKPGQRPLSWHITIPEMTIEGVWYIMDDPTILKAMIPVLTLASTFLSRMHALPFFDALFLGRRDSMPQSSSTIPLPNGLVTFWRRDLGASRANDFAECNKSFGLALRRLHKMLKWGFALGTQMPWDVLPKQSNCLGVTYKEDANTIWIFLDQRLCDLLLRNDLTSAEKAGAEYSLAIVMCHELTHVLCYIIQDKSLNRNYEPFYEDAPQCELGFEMENSVFGGLIEPIFPTPAAPFAYAVDSTYPAYGNMQQRVPGTLVMDKAMPYHDQSIQYFIPIQTFEDIRKQAFWDRAIRRYGLSTIHARAIKYGWKVDFSPDWKNVDLQGCPSFSKSPLSRIGYLQGIQLDWYDDVAASAAVYNGKQLPPVRKSAFQMLEEVIESALREEQFYDFTQAQEDKLWQVRESFVSLREAQNTNDTVQANKLARDLIKMLRQAIVNHKESFVLLERSETLRGGKNFRDRRATLFRWNTGTRRLLNDLFTVVEDVPNRQGDLEATFQELKGLLCNLEYVRLQIFPPTSTWVVEHENTAEGIEELKKWPKDFFREELNELNFIADLCMAATKSHPDECRNLAKVRLQSHRGASTLSFYCRFLCVNLLKIEMPNFMGQHWKERKKAVDDMIPWLQKLQEGCTGAWNLTFVPWIRWYEHIGSRSEEEERMEEEKRMEEEERERERLERIMQERRKRRTRY</sequence>
<dbReference type="HOGENOM" id="CLU_354178_0_0_1"/>
<evidence type="ECO:0000313" key="3">
    <source>
        <dbReference type="Proteomes" id="UP000019487"/>
    </source>
</evidence>
<gene>
    <name evidence="2" type="ORF">SBOR_0878</name>
</gene>
<evidence type="ECO:0000256" key="1">
    <source>
        <dbReference type="SAM" id="MobiDB-lite"/>
    </source>
</evidence>